<dbReference type="InterPro" id="IPR029058">
    <property type="entry name" value="AB_hydrolase_fold"/>
</dbReference>
<evidence type="ECO:0000256" key="1">
    <source>
        <dbReference type="ARBA" id="ARBA00022801"/>
    </source>
</evidence>
<accession>A0A318S4U1</accession>
<dbReference type="GO" id="GO:0052689">
    <property type="term" value="F:carboxylic ester hydrolase activity"/>
    <property type="evidence" value="ECO:0007669"/>
    <property type="project" value="UniProtKB-ARBA"/>
</dbReference>
<dbReference type="EMBL" id="QJSX01000010">
    <property type="protein sequence ID" value="PYE53097.1"/>
    <property type="molecule type" value="Genomic_DNA"/>
</dbReference>
<feature type="domain" description="Serine aminopeptidase S33" evidence="2">
    <location>
        <begin position="32"/>
        <end position="141"/>
    </location>
</feature>
<dbReference type="InterPro" id="IPR022742">
    <property type="entry name" value="Hydrolase_4"/>
</dbReference>
<dbReference type="InterPro" id="IPR050261">
    <property type="entry name" value="FrsA_esterase"/>
</dbReference>
<dbReference type="OrthoDB" id="9780269at2"/>
<name>A0A318S4U1_9DEIO</name>
<evidence type="ECO:0000313" key="3">
    <source>
        <dbReference type="EMBL" id="PYE53097.1"/>
    </source>
</evidence>
<evidence type="ECO:0000259" key="2">
    <source>
        <dbReference type="Pfam" id="PF12146"/>
    </source>
</evidence>
<sequence length="246" mass="26529">METFASFRVNGQRLVGIVHLPDGPAPSTGWPLVVMLHGFMGQRSEDGRLFTLASRFFAPRGLGSLRFDFRGCGDSDGEHEEVMMSRQVEDAVAACAYARAQPGVDAERVSLLGYSTGGLVAALSARQLRPHRLALWAPALPNDLLKLLPFGTLPSTIVDVAGQGVGRPFLAELPRLDPLEAVRVAGRDVHVFQGEKDERVARSSAEAYAMAAAAPLSLVPKVGHAFEKIPARDALYEGTLRFLQGR</sequence>
<gene>
    <name evidence="3" type="ORF">DES52_11081</name>
</gene>
<proteinExistence type="predicted"/>
<dbReference type="PANTHER" id="PTHR22946">
    <property type="entry name" value="DIENELACTONE HYDROLASE DOMAIN-CONTAINING PROTEIN-RELATED"/>
    <property type="match status" value="1"/>
</dbReference>
<dbReference type="Proteomes" id="UP000248326">
    <property type="component" value="Unassembled WGS sequence"/>
</dbReference>
<reference evidence="3 4" key="1">
    <citation type="submission" date="2018-06" db="EMBL/GenBank/DDBJ databases">
        <title>Genomic Encyclopedia of Type Strains, Phase IV (KMG-IV): sequencing the most valuable type-strain genomes for metagenomic binning, comparative biology and taxonomic classification.</title>
        <authorList>
            <person name="Goeker M."/>
        </authorList>
    </citation>
    <scope>NUCLEOTIDE SEQUENCE [LARGE SCALE GENOMIC DNA]</scope>
    <source>
        <strain evidence="3 4">DSM 18048</strain>
    </source>
</reference>
<comment type="caution">
    <text evidence="3">The sequence shown here is derived from an EMBL/GenBank/DDBJ whole genome shotgun (WGS) entry which is preliminary data.</text>
</comment>
<evidence type="ECO:0000313" key="4">
    <source>
        <dbReference type="Proteomes" id="UP000248326"/>
    </source>
</evidence>
<dbReference type="Pfam" id="PF12146">
    <property type="entry name" value="Hydrolase_4"/>
    <property type="match status" value="1"/>
</dbReference>
<dbReference type="Gene3D" id="3.40.50.1820">
    <property type="entry name" value="alpha/beta hydrolase"/>
    <property type="match status" value="1"/>
</dbReference>
<keyword evidence="1" id="KW-0378">Hydrolase</keyword>
<dbReference type="PANTHER" id="PTHR22946:SF9">
    <property type="entry name" value="POLYKETIDE TRANSFERASE AF380"/>
    <property type="match status" value="1"/>
</dbReference>
<protein>
    <recommendedName>
        <fullName evidence="2">Serine aminopeptidase S33 domain-containing protein</fullName>
    </recommendedName>
</protein>
<keyword evidence="4" id="KW-1185">Reference proteome</keyword>
<dbReference type="AlphaFoldDB" id="A0A318S4U1"/>
<organism evidence="3 4">
    <name type="scientific">Deinococcus yavapaiensis KR-236</name>
    <dbReference type="NCBI Taxonomy" id="694435"/>
    <lineage>
        <taxon>Bacteria</taxon>
        <taxon>Thermotogati</taxon>
        <taxon>Deinococcota</taxon>
        <taxon>Deinococci</taxon>
        <taxon>Deinococcales</taxon>
        <taxon>Deinococcaceae</taxon>
        <taxon>Deinococcus</taxon>
    </lineage>
</organism>
<dbReference type="SUPFAM" id="SSF53474">
    <property type="entry name" value="alpha/beta-Hydrolases"/>
    <property type="match status" value="1"/>
</dbReference>
<dbReference type="RefSeq" id="WP_110887303.1">
    <property type="nucleotide sequence ID" value="NZ_QJSX01000010.1"/>
</dbReference>